<dbReference type="InParanoid" id="A0A330L5N6"/>
<keyword evidence="2" id="KW-1185">Reference proteome</keyword>
<name>A0A330L5N6_9BACT</name>
<dbReference type="EMBL" id="OUNR01000012">
    <property type="protein sequence ID" value="SPP64596.1"/>
    <property type="molecule type" value="Genomic_DNA"/>
</dbReference>
<sequence>MMDDHILNPDHISIPRWTIARDTRSLGCVFCHSIIVRVTTDTRQVAFCSCRLVEYRLLPKPTPRKANSAKP</sequence>
<reference evidence="2" key="1">
    <citation type="submission" date="2018-04" db="EMBL/GenBank/DDBJ databases">
        <authorList>
            <person name="Lucker S."/>
            <person name="Sakoula D."/>
        </authorList>
    </citation>
    <scope>NUCLEOTIDE SEQUENCE [LARGE SCALE GENOMIC DNA]</scope>
</reference>
<organism evidence="1 2">
    <name type="scientific">Nitrospira lenta</name>
    <dbReference type="NCBI Taxonomy" id="1436998"/>
    <lineage>
        <taxon>Bacteria</taxon>
        <taxon>Pseudomonadati</taxon>
        <taxon>Nitrospirota</taxon>
        <taxon>Nitrospiria</taxon>
        <taxon>Nitrospirales</taxon>
        <taxon>Nitrospiraceae</taxon>
        <taxon>Nitrospira</taxon>
    </lineage>
</organism>
<dbReference type="Proteomes" id="UP000248168">
    <property type="component" value="Unassembled WGS sequence"/>
</dbReference>
<proteinExistence type="predicted"/>
<accession>A0A330L5N6</accession>
<evidence type="ECO:0000313" key="1">
    <source>
        <dbReference type="EMBL" id="SPP64596.1"/>
    </source>
</evidence>
<protein>
    <submittedName>
        <fullName evidence="1">Uncharacterized protein</fullName>
    </submittedName>
</protein>
<dbReference type="AlphaFoldDB" id="A0A330L5N6"/>
<evidence type="ECO:0000313" key="2">
    <source>
        <dbReference type="Proteomes" id="UP000248168"/>
    </source>
</evidence>
<gene>
    <name evidence="1" type="ORF">NITLEN_20236</name>
</gene>